<organism evidence="2 3">
    <name type="scientific">Paramecium octaurelia</name>
    <dbReference type="NCBI Taxonomy" id="43137"/>
    <lineage>
        <taxon>Eukaryota</taxon>
        <taxon>Sar</taxon>
        <taxon>Alveolata</taxon>
        <taxon>Ciliophora</taxon>
        <taxon>Intramacronucleata</taxon>
        <taxon>Oligohymenophorea</taxon>
        <taxon>Peniculida</taxon>
        <taxon>Parameciidae</taxon>
        <taxon>Paramecium</taxon>
    </lineage>
</organism>
<proteinExistence type="predicted"/>
<dbReference type="EMBL" id="CAJJDP010000030">
    <property type="protein sequence ID" value="CAD8155507.1"/>
    <property type="molecule type" value="Genomic_DNA"/>
</dbReference>
<keyword evidence="1" id="KW-0472">Membrane</keyword>
<protein>
    <submittedName>
        <fullName evidence="2">Uncharacterized protein</fullName>
    </submittedName>
</protein>
<keyword evidence="1" id="KW-0812">Transmembrane</keyword>
<gene>
    <name evidence="2" type="ORF">POCTA_138.1.T0300338</name>
</gene>
<dbReference type="AlphaFoldDB" id="A0A8S1TVH5"/>
<reference evidence="2" key="1">
    <citation type="submission" date="2021-01" db="EMBL/GenBank/DDBJ databases">
        <authorList>
            <consortium name="Genoscope - CEA"/>
            <person name="William W."/>
        </authorList>
    </citation>
    <scope>NUCLEOTIDE SEQUENCE</scope>
</reference>
<accession>A0A8S1TVH5</accession>
<keyword evidence="1" id="KW-1133">Transmembrane helix</keyword>
<comment type="caution">
    <text evidence="2">The sequence shown here is derived from an EMBL/GenBank/DDBJ whole genome shotgun (WGS) entry which is preliminary data.</text>
</comment>
<evidence type="ECO:0000313" key="2">
    <source>
        <dbReference type="EMBL" id="CAD8155507.1"/>
    </source>
</evidence>
<evidence type="ECO:0000256" key="1">
    <source>
        <dbReference type="SAM" id="Phobius"/>
    </source>
</evidence>
<name>A0A8S1TVH5_PAROT</name>
<dbReference type="Proteomes" id="UP000683925">
    <property type="component" value="Unassembled WGS sequence"/>
</dbReference>
<keyword evidence="3" id="KW-1185">Reference proteome</keyword>
<feature type="transmembrane region" description="Helical" evidence="1">
    <location>
        <begin position="89"/>
        <end position="108"/>
    </location>
</feature>
<sequence length="127" mass="15653">MINNQFFNYLAYIFLFHFFERMHKTLIQSPILMHSWIGMSEFLFLHHKSIYEIWECKYILIKLNKIRNASDTKIKVEIIFFPILLLDKLLFDICNWIIIILYLVFLKLKCHTNKRSKVDWIQIDYFI</sequence>
<evidence type="ECO:0000313" key="3">
    <source>
        <dbReference type="Proteomes" id="UP000683925"/>
    </source>
</evidence>